<evidence type="ECO:0000256" key="13">
    <source>
        <dbReference type="SAM" id="SignalP"/>
    </source>
</evidence>
<feature type="domain" description="TonB-dependent receptor plug" evidence="15">
    <location>
        <begin position="66"/>
        <end position="172"/>
    </location>
</feature>
<evidence type="ECO:0000313" key="17">
    <source>
        <dbReference type="Proteomes" id="UP000001661"/>
    </source>
</evidence>
<evidence type="ECO:0000259" key="14">
    <source>
        <dbReference type="Pfam" id="PF00593"/>
    </source>
</evidence>
<dbReference type="Pfam" id="PF07715">
    <property type="entry name" value="Plug"/>
    <property type="match status" value="1"/>
</dbReference>
<dbReference type="HOGENOM" id="CLU_008287_18_5_9"/>
<evidence type="ECO:0000256" key="1">
    <source>
        <dbReference type="ARBA" id="ARBA00004571"/>
    </source>
</evidence>
<dbReference type="Gene3D" id="2.40.170.20">
    <property type="entry name" value="TonB-dependent receptor, beta-barrel domain"/>
    <property type="match status" value="1"/>
</dbReference>
<keyword evidence="9 10" id="KW-0998">Cell outer membrane</keyword>
<evidence type="ECO:0000256" key="12">
    <source>
        <dbReference type="SAM" id="MobiDB-lite"/>
    </source>
</evidence>
<dbReference type="EMBL" id="CP002105">
    <property type="protein sequence ID" value="ADL12310.1"/>
    <property type="molecule type" value="Genomic_DNA"/>
</dbReference>
<dbReference type="GO" id="GO:0015344">
    <property type="term" value="F:siderophore uptake transmembrane transporter activity"/>
    <property type="evidence" value="ECO:0007669"/>
    <property type="project" value="TreeGrafter"/>
</dbReference>
<keyword evidence="17" id="KW-1185">Reference proteome</keyword>
<dbReference type="PROSITE" id="PS52016">
    <property type="entry name" value="TONB_DEPENDENT_REC_3"/>
    <property type="match status" value="1"/>
</dbReference>
<keyword evidence="5 13" id="KW-0732">Signal</keyword>
<dbReference type="eggNOG" id="COG4206">
    <property type="taxonomic scope" value="Bacteria"/>
</dbReference>
<keyword evidence="2 10" id="KW-0813">Transport</keyword>
<keyword evidence="4 10" id="KW-0812">Transmembrane</keyword>
<evidence type="ECO:0000256" key="4">
    <source>
        <dbReference type="ARBA" id="ARBA00022692"/>
    </source>
</evidence>
<dbReference type="InterPro" id="IPR037066">
    <property type="entry name" value="Plug_dom_sf"/>
</dbReference>
<dbReference type="AlphaFoldDB" id="D9QVQ1"/>
<sequence length="679" mass="77227">MNKKLVTALVLALVVSLVAAPAVMAEETDKKTDQKQEEVKKEKDEEEKTYTMDELVVIASKHPEKLSEASVSVEKIDEEDIEQKNAHNVADLLRGASSVNISDYGGHGGSKTINIRGSNAKRVLILVDGQRINDPQTGGVDLSQLPIKQIKKIEILKGPSSSLYGANALGGVVNITTKSGSEKSKTDVEVNFGSFETRKLNLNHSGSTESLKYILSALKKKSDGYRMNSAMDQERIFTKFSHKLDEYSNLMLSLKCNDFYRRSPGDVETPDPNHYQKDEDKNINVQLKKQFKNADTKITVYYNKHETDNYNKYYKNSTNPMDFNRYYYDDGNAYYYDEGEKIQVSGISLDEKVSDSDHERGKLGLNFSRTHYYQAHTLTYGGEFYQKEFETVQTGPSITGKYTTEHDQKNKAFFVQDEWQVKDKLKINFGGRYDDNEKFGSEFSPRLGAVYTINSNLNFHASAGEAYKVPTFDDLYWPSTPMGEGNPNLEPETAKAYEMGLRYLNKGLKGEFNLFKKDIDNYIQWAPEDPTAQYSVWKPSNFTSVEITGGELILNKKLTSNYSVKFNYTYLDSNNEKYDKRLSYKPYHMANIGLNYNNQDISFGLNGKYVGDRISADATYASVVKVPGYFVTNLKLSKKLKDNAKISLEINNLFDREYESKKDFLMPGRNVMLNLSREF</sequence>
<evidence type="ECO:0000256" key="2">
    <source>
        <dbReference type="ARBA" id="ARBA00022448"/>
    </source>
</evidence>
<dbReference type="GO" id="GO:0009279">
    <property type="term" value="C:cell outer membrane"/>
    <property type="evidence" value="ECO:0007669"/>
    <property type="project" value="UniProtKB-SubCell"/>
</dbReference>
<dbReference type="KEGG" id="aar:Acear_0771"/>
<dbReference type="InterPro" id="IPR036942">
    <property type="entry name" value="Beta-barrel_TonB_sf"/>
</dbReference>
<dbReference type="SUPFAM" id="SSF56935">
    <property type="entry name" value="Porins"/>
    <property type="match status" value="1"/>
</dbReference>
<evidence type="ECO:0000256" key="5">
    <source>
        <dbReference type="ARBA" id="ARBA00022729"/>
    </source>
</evidence>
<evidence type="ECO:0000259" key="15">
    <source>
        <dbReference type="Pfam" id="PF07715"/>
    </source>
</evidence>
<gene>
    <name evidence="16" type="ordered locus">Acear_0771</name>
</gene>
<dbReference type="Pfam" id="PF00593">
    <property type="entry name" value="TonB_dep_Rec_b-barrel"/>
    <property type="match status" value="1"/>
</dbReference>
<evidence type="ECO:0000256" key="9">
    <source>
        <dbReference type="ARBA" id="ARBA00023237"/>
    </source>
</evidence>
<feature type="domain" description="TonB-dependent receptor-like beta-barrel" evidence="14">
    <location>
        <begin position="264"/>
        <end position="653"/>
    </location>
</feature>
<dbReference type="Gene3D" id="2.170.130.10">
    <property type="entry name" value="TonB-dependent receptor, plug domain"/>
    <property type="match status" value="1"/>
</dbReference>
<dbReference type="GO" id="GO:0044718">
    <property type="term" value="P:siderophore transmembrane transport"/>
    <property type="evidence" value="ECO:0007669"/>
    <property type="project" value="TreeGrafter"/>
</dbReference>
<evidence type="ECO:0000256" key="8">
    <source>
        <dbReference type="ARBA" id="ARBA00023170"/>
    </source>
</evidence>
<feature type="chain" id="PRO_5003127219" evidence="13">
    <location>
        <begin position="26"/>
        <end position="679"/>
    </location>
</feature>
<evidence type="ECO:0000256" key="7">
    <source>
        <dbReference type="ARBA" id="ARBA00023136"/>
    </source>
</evidence>
<evidence type="ECO:0000256" key="6">
    <source>
        <dbReference type="ARBA" id="ARBA00023077"/>
    </source>
</evidence>
<keyword evidence="7 10" id="KW-0472">Membrane</keyword>
<organism evidence="16 17">
    <name type="scientific">Acetohalobium arabaticum (strain ATCC 49924 / DSM 5501 / Z-7288)</name>
    <dbReference type="NCBI Taxonomy" id="574087"/>
    <lineage>
        <taxon>Bacteria</taxon>
        <taxon>Bacillati</taxon>
        <taxon>Bacillota</taxon>
        <taxon>Clostridia</taxon>
        <taxon>Halanaerobiales</taxon>
        <taxon>Halobacteroidaceae</taxon>
        <taxon>Acetohalobium</taxon>
    </lineage>
</organism>
<comment type="subcellular location">
    <subcellularLocation>
        <location evidence="1 10">Cell outer membrane</location>
        <topology evidence="1 10">Multi-pass membrane protein</topology>
    </subcellularLocation>
</comment>
<dbReference type="CDD" id="cd01347">
    <property type="entry name" value="ligand_gated_channel"/>
    <property type="match status" value="1"/>
</dbReference>
<dbReference type="PANTHER" id="PTHR30069:SF29">
    <property type="entry name" value="HEMOGLOBIN AND HEMOGLOBIN-HAPTOGLOBIN-BINDING PROTEIN 1-RELATED"/>
    <property type="match status" value="1"/>
</dbReference>
<dbReference type="InterPro" id="IPR039426">
    <property type="entry name" value="TonB-dep_rcpt-like"/>
</dbReference>
<name>D9QVQ1_ACEAZ</name>
<proteinExistence type="inferred from homology"/>
<feature type="compositionally biased region" description="Basic and acidic residues" evidence="12">
    <location>
        <begin position="27"/>
        <end position="47"/>
    </location>
</feature>
<dbReference type="PANTHER" id="PTHR30069">
    <property type="entry name" value="TONB-DEPENDENT OUTER MEMBRANE RECEPTOR"/>
    <property type="match status" value="1"/>
</dbReference>
<keyword evidence="8 16" id="KW-0675">Receptor</keyword>
<feature type="signal peptide" evidence="13">
    <location>
        <begin position="1"/>
        <end position="25"/>
    </location>
</feature>
<comment type="similarity">
    <text evidence="10 11">Belongs to the TonB-dependent receptor family.</text>
</comment>
<dbReference type="STRING" id="574087.Acear_0771"/>
<keyword evidence="3 10" id="KW-1134">Transmembrane beta strand</keyword>
<evidence type="ECO:0000256" key="10">
    <source>
        <dbReference type="PROSITE-ProRule" id="PRU01360"/>
    </source>
</evidence>
<evidence type="ECO:0000256" key="3">
    <source>
        <dbReference type="ARBA" id="ARBA00022452"/>
    </source>
</evidence>
<dbReference type="Proteomes" id="UP000001661">
    <property type="component" value="Chromosome"/>
</dbReference>
<dbReference type="RefSeq" id="WP_013277756.1">
    <property type="nucleotide sequence ID" value="NC_014378.1"/>
</dbReference>
<keyword evidence="6 11" id="KW-0798">TonB box</keyword>
<protein>
    <submittedName>
        <fullName evidence="16">TonB-dependent receptor</fullName>
    </submittedName>
</protein>
<accession>D9QVQ1</accession>
<reference evidence="16 17" key="1">
    <citation type="journal article" date="2010" name="Stand. Genomic Sci.">
        <title>Complete genome sequence of Acetohalobium arabaticum type strain (Z-7288).</title>
        <authorList>
            <person name="Sikorski J."/>
            <person name="Lapidus A."/>
            <person name="Chertkov O."/>
            <person name="Lucas S."/>
            <person name="Copeland A."/>
            <person name="Glavina Del Rio T."/>
            <person name="Nolan M."/>
            <person name="Tice H."/>
            <person name="Cheng J.F."/>
            <person name="Han C."/>
            <person name="Brambilla E."/>
            <person name="Pitluck S."/>
            <person name="Liolios K."/>
            <person name="Ivanova N."/>
            <person name="Mavromatis K."/>
            <person name="Mikhailova N."/>
            <person name="Pati A."/>
            <person name="Bruce D."/>
            <person name="Detter C."/>
            <person name="Tapia R."/>
            <person name="Goodwin L."/>
            <person name="Chen A."/>
            <person name="Palaniappan K."/>
            <person name="Land M."/>
            <person name="Hauser L."/>
            <person name="Chang Y.J."/>
            <person name="Jeffries C.D."/>
            <person name="Rohde M."/>
            <person name="Goker M."/>
            <person name="Spring S."/>
            <person name="Woyke T."/>
            <person name="Bristow J."/>
            <person name="Eisen J.A."/>
            <person name="Markowitz V."/>
            <person name="Hugenholtz P."/>
            <person name="Kyrpides N.C."/>
            <person name="Klenk H.P."/>
        </authorList>
    </citation>
    <scope>NUCLEOTIDE SEQUENCE [LARGE SCALE GENOMIC DNA]</scope>
    <source>
        <strain evidence="17">ATCC 49924 / DSM 5501 / Z-7288</strain>
    </source>
</reference>
<dbReference type="OrthoDB" id="337377at2"/>
<dbReference type="InterPro" id="IPR000531">
    <property type="entry name" value="Beta-barrel_TonB"/>
</dbReference>
<evidence type="ECO:0000256" key="11">
    <source>
        <dbReference type="RuleBase" id="RU003357"/>
    </source>
</evidence>
<feature type="region of interest" description="Disordered" evidence="12">
    <location>
        <begin position="26"/>
        <end position="47"/>
    </location>
</feature>
<dbReference type="InterPro" id="IPR012910">
    <property type="entry name" value="Plug_dom"/>
</dbReference>
<evidence type="ECO:0000313" key="16">
    <source>
        <dbReference type="EMBL" id="ADL12310.1"/>
    </source>
</evidence>